<keyword evidence="2" id="KW-0547">Nucleotide-binding</keyword>
<dbReference type="SUPFAM" id="SSF52540">
    <property type="entry name" value="P-loop containing nucleoside triphosphate hydrolases"/>
    <property type="match status" value="1"/>
</dbReference>
<dbReference type="GO" id="GO:0043139">
    <property type="term" value="F:5'-3' DNA helicase activity"/>
    <property type="evidence" value="ECO:0007669"/>
    <property type="project" value="UniProtKB-EC"/>
</dbReference>
<comment type="similarity">
    <text evidence="5">Belongs to the helicase family. DinG subfamily.</text>
</comment>
<dbReference type="InterPro" id="IPR027417">
    <property type="entry name" value="P-loop_NTPase"/>
</dbReference>
<dbReference type="GO" id="GO:0016818">
    <property type="term" value="F:hydrolase activity, acting on acid anhydrides, in phosphorus-containing anhydrides"/>
    <property type="evidence" value="ECO:0007669"/>
    <property type="project" value="InterPro"/>
</dbReference>
<evidence type="ECO:0000256" key="2">
    <source>
        <dbReference type="ARBA" id="ARBA00022741"/>
    </source>
</evidence>
<dbReference type="GO" id="GO:0006139">
    <property type="term" value="P:nucleobase-containing compound metabolic process"/>
    <property type="evidence" value="ECO:0007669"/>
    <property type="project" value="InterPro"/>
</dbReference>
<dbReference type="InParanoid" id="O66684"/>
<dbReference type="InterPro" id="IPR045028">
    <property type="entry name" value="DinG/Rad3-like"/>
</dbReference>
<protein>
    <recommendedName>
        <fullName evidence="6">DNA 5'-3' helicase</fullName>
        <ecNumber evidence="6">5.6.2.3</ecNumber>
    </recommendedName>
</protein>
<keyword evidence="3" id="KW-0378">Hydrolase</keyword>
<feature type="domain" description="Helicase ATP-binding" evidence="9">
    <location>
        <begin position="7"/>
        <end position="270"/>
    </location>
</feature>
<dbReference type="PROSITE" id="PS51193">
    <property type="entry name" value="HELICASE_ATP_BIND_2"/>
    <property type="match status" value="1"/>
</dbReference>
<dbReference type="Proteomes" id="UP000000798">
    <property type="component" value="Chromosome"/>
</dbReference>
<dbReference type="AlphaFoldDB" id="O66684"/>
<dbReference type="GO" id="GO:0003678">
    <property type="term" value="F:DNA helicase activity"/>
    <property type="evidence" value="ECO:0000318"/>
    <property type="project" value="GO_Central"/>
</dbReference>
<dbReference type="FunCoup" id="O66684">
    <property type="interactions" value="144"/>
</dbReference>
<dbReference type="HOGENOM" id="CLU_012117_2_0_0"/>
<evidence type="ECO:0000313" key="11">
    <source>
        <dbReference type="Proteomes" id="UP000000798"/>
    </source>
</evidence>
<keyword evidence="4" id="KW-0067">ATP-binding</keyword>
<dbReference type="PANTHER" id="PTHR11472">
    <property type="entry name" value="DNA REPAIR DEAD HELICASE RAD3/XP-D SUBFAMILY MEMBER"/>
    <property type="match status" value="1"/>
</dbReference>
<dbReference type="RefSeq" id="WP_010880182.1">
    <property type="nucleotide sequence ID" value="NC_000918.1"/>
</dbReference>
<dbReference type="EMBL" id="AE000657">
    <property type="protein sequence ID" value="AAC06640.1"/>
    <property type="molecule type" value="Genomic_DNA"/>
</dbReference>
<dbReference type="InterPro" id="IPR014001">
    <property type="entry name" value="Helicase_ATP-bd"/>
</dbReference>
<dbReference type="eggNOG" id="COG1199">
    <property type="taxonomic scope" value="Bacteria"/>
</dbReference>
<dbReference type="STRING" id="224324.aq_358"/>
<dbReference type="EnsemblBacteria" id="AAC06640">
    <property type="protein sequence ID" value="AAC06640"/>
    <property type="gene ID" value="aq_358"/>
</dbReference>
<evidence type="ECO:0000256" key="6">
    <source>
        <dbReference type="ARBA" id="ARBA00044969"/>
    </source>
</evidence>
<evidence type="ECO:0000256" key="4">
    <source>
        <dbReference type="ARBA" id="ARBA00022840"/>
    </source>
</evidence>
<dbReference type="SMART" id="SM00491">
    <property type="entry name" value="HELICc2"/>
    <property type="match status" value="1"/>
</dbReference>
<dbReference type="PROSITE" id="PS51192">
    <property type="entry name" value="HELICASE_ATP_BIND_1"/>
    <property type="match status" value="1"/>
</dbReference>
<dbReference type="Gene3D" id="3.40.50.300">
    <property type="entry name" value="P-loop containing nucleotide triphosphate hydrolases"/>
    <property type="match status" value="2"/>
</dbReference>
<dbReference type="PANTHER" id="PTHR11472:SF34">
    <property type="entry name" value="REGULATOR OF TELOMERE ELONGATION HELICASE 1"/>
    <property type="match status" value="1"/>
</dbReference>
<dbReference type="Pfam" id="PF00270">
    <property type="entry name" value="DEAD"/>
    <property type="match status" value="1"/>
</dbReference>
<proteinExistence type="inferred from homology"/>
<dbReference type="EC" id="5.6.2.3" evidence="6"/>
<dbReference type="Pfam" id="PF13307">
    <property type="entry name" value="Helicase_C_2"/>
    <property type="match status" value="1"/>
</dbReference>
<dbReference type="SMART" id="SM00487">
    <property type="entry name" value="DEXDc"/>
    <property type="match status" value="1"/>
</dbReference>
<comment type="cofactor">
    <cofactor evidence="1">
        <name>[4Fe-4S] cluster</name>
        <dbReference type="ChEBI" id="CHEBI:49883"/>
    </cofactor>
</comment>
<gene>
    <name evidence="10" type="primary">dinG</name>
    <name evidence="10" type="ordered locus">aq_358</name>
</gene>
<sequence>MDSISFYEYLLTKGFEERKSQREMIKIVEEALEEGGVKLIEAPTGTGKTFAYLIPIIVNKQKAIISTGTKILQDQLKRDIEFLAGHWKLLTGQKVNYAVIKGKGNYLCIDRFKKEEIPEADRLEVETFMETEWDGDLTLTGLASETIVKINVDDDYCTFAYRMACPFYRECYYWAKVKRREENADILVVNHSLLALKEFETKDKVLVIDEAHELDRYLTLATTFGISLYWFKDLQKSLEKLLGESVNIPAEEFFRNNFEKLFDEESNEAALESLREYIPQMKTLLYIPLNEAVEKLRKKVKEEVEKFVKETLMVSYTFKDFLENTLLFDRDLIDSVNAGYEEPTEREKELINKVKKIDYYRRKLNKLKAFIRTAEDEEEGVGYKVSRAWSKKLNGYNYRLEAFLIFPRNVIDPEEYKAVILTSATVEPEDIYLTTGITGEFYTLPHNYDYTTSTIFIEDTNPKKEDWKDKLTTNYYILRSEYDKVLVLLTNKEHLKLFEEDEEVGIQGKDSLTRLIEFLRSGRIKALIGLDSLWTGVDVKGEKGILMSKLPFENPRDPLTYHRLKFLEKVGEDPFTYQRRKAYIKFRQGVGRLIRQNSDKGKIVLCDNRIWRYREFVDFLRSLGINIVSKGKFKRKKRTPFW</sequence>
<dbReference type="PATRIC" id="fig|224324.8.peg.288"/>
<evidence type="ECO:0000256" key="5">
    <source>
        <dbReference type="ARBA" id="ARBA00038058"/>
    </source>
</evidence>
<dbReference type="InterPro" id="IPR011545">
    <property type="entry name" value="DEAD/DEAH_box_helicase_dom"/>
</dbReference>
<dbReference type="PIR" id="H70331">
    <property type="entry name" value="H70331"/>
</dbReference>
<dbReference type="KEGG" id="aae:aq_358"/>
<comment type="catalytic activity">
    <reaction evidence="7">
        <text>ATP + H2O = ADP + phosphate + H(+)</text>
        <dbReference type="Rhea" id="RHEA:13065"/>
        <dbReference type="ChEBI" id="CHEBI:15377"/>
        <dbReference type="ChEBI" id="CHEBI:15378"/>
        <dbReference type="ChEBI" id="CHEBI:30616"/>
        <dbReference type="ChEBI" id="CHEBI:43474"/>
        <dbReference type="ChEBI" id="CHEBI:456216"/>
        <dbReference type="EC" id="5.6.2.3"/>
    </reaction>
</comment>
<dbReference type="OrthoDB" id="9803913at2"/>
<feature type="domain" description="Helicase ATP-binding" evidence="8">
    <location>
        <begin position="29"/>
        <end position="241"/>
    </location>
</feature>
<evidence type="ECO:0000259" key="9">
    <source>
        <dbReference type="PROSITE" id="PS51193"/>
    </source>
</evidence>
<name>O66684_AQUAE</name>
<keyword evidence="11" id="KW-1185">Reference proteome</keyword>
<dbReference type="InterPro" id="IPR014013">
    <property type="entry name" value="Helic_SF1/SF2_ATP-bd_DinG/Rad3"/>
</dbReference>
<accession>O66684</accession>
<evidence type="ECO:0000256" key="1">
    <source>
        <dbReference type="ARBA" id="ARBA00001966"/>
    </source>
</evidence>
<organism evidence="10 11">
    <name type="scientific">Aquifex aeolicus (strain VF5)</name>
    <dbReference type="NCBI Taxonomy" id="224324"/>
    <lineage>
        <taxon>Bacteria</taxon>
        <taxon>Pseudomonadati</taxon>
        <taxon>Aquificota</taxon>
        <taxon>Aquificia</taxon>
        <taxon>Aquificales</taxon>
        <taxon>Aquificaceae</taxon>
        <taxon>Aquifex</taxon>
    </lineage>
</organism>
<evidence type="ECO:0000259" key="8">
    <source>
        <dbReference type="PROSITE" id="PS51192"/>
    </source>
</evidence>
<dbReference type="InterPro" id="IPR006555">
    <property type="entry name" value="ATP-dep_Helicase_C"/>
</dbReference>
<keyword evidence="10" id="KW-0347">Helicase</keyword>
<evidence type="ECO:0000256" key="7">
    <source>
        <dbReference type="ARBA" id="ARBA00048954"/>
    </source>
</evidence>
<dbReference type="GO" id="GO:0005524">
    <property type="term" value="F:ATP binding"/>
    <property type="evidence" value="ECO:0007669"/>
    <property type="project" value="UniProtKB-KW"/>
</dbReference>
<reference evidence="10 11" key="1">
    <citation type="journal article" date="1998" name="Nature">
        <title>The complete genome of the hyperthermophilic bacterium Aquifex aeolicus.</title>
        <authorList>
            <person name="Deckert G."/>
            <person name="Warren P.V."/>
            <person name="Gaasterland T."/>
            <person name="Young W.G."/>
            <person name="Lenox A.L."/>
            <person name="Graham D.E."/>
            <person name="Overbeek R."/>
            <person name="Snead M.A."/>
            <person name="Keller M."/>
            <person name="Aujay M."/>
            <person name="Huber R."/>
            <person name="Feldman R.A."/>
            <person name="Short J.M."/>
            <person name="Olson G.J."/>
            <person name="Swanson R.V."/>
        </authorList>
    </citation>
    <scope>NUCLEOTIDE SEQUENCE [LARGE SCALE GENOMIC DNA]</scope>
    <source>
        <strain evidence="10 11">VF5</strain>
    </source>
</reference>
<dbReference type="GO" id="GO:0003676">
    <property type="term" value="F:nucleic acid binding"/>
    <property type="evidence" value="ECO:0007669"/>
    <property type="project" value="InterPro"/>
</dbReference>
<evidence type="ECO:0000256" key="3">
    <source>
        <dbReference type="ARBA" id="ARBA00022801"/>
    </source>
</evidence>
<evidence type="ECO:0000313" key="10">
    <source>
        <dbReference type="EMBL" id="AAC06640.1"/>
    </source>
</evidence>